<keyword evidence="3" id="KW-1185">Reference proteome</keyword>
<keyword evidence="1" id="KW-1133">Transmembrane helix</keyword>
<proteinExistence type="predicted"/>
<sequence length="123" mass="13642">MRFLFLMLLYAAVAFILGPYLPYWVMMLILAFVGAFIGGNGLHAFFSAALAVGLVWLAKSFWITWNTGSPLPEMMADIIGVDGEGVLMIITGFIGFVMAGLSALTGNRFRRLFEKKQPYYYGP</sequence>
<feature type="transmembrane region" description="Helical" evidence="1">
    <location>
        <begin position="49"/>
        <end position="65"/>
    </location>
</feature>
<evidence type="ECO:0000313" key="2">
    <source>
        <dbReference type="EMBL" id="MFB9211103.1"/>
    </source>
</evidence>
<name>A0ABV5J2S6_9BACT</name>
<feature type="transmembrane region" description="Helical" evidence="1">
    <location>
        <begin position="24"/>
        <end position="42"/>
    </location>
</feature>
<gene>
    <name evidence="2" type="ORF">ACFFUR_04740</name>
</gene>
<accession>A0ABV5J2S6</accession>
<comment type="caution">
    <text evidence="2">The sequence shown here is derived from an EMBL/GenBank/DDBJ whole genome shotgun (WGS) entry which is preliminary data.</text>
</comment>
<evidence type="ECO:0000313" key="3">
    <source>
        <dbReference type="Proteomes" id="UP001589654"/>
    </source>
</evidence>
<protein>
    <submittedName>
        <fullName evidence="2">Uncharacterized protein</fullName>
    </submittedName>
</protein>
<keyword evidence="1" id="KW-0472">Membrane</keyword>
<dbReference type="RefSeq" id="WP_290246553.1">
    <property type="nucleotide sequence ID" value="NZ_JAUFQT010000001.1"/>
</dbReference>
<dbReference type="EMBL" id="JBHMEW010000041">
    <property type="protein sequence ID" value="MFB9211103.1"/>
    <property type="molecule type" value="Genomic_DNA"/>
</dbReference>
<organism evidence="2 3">
    <name type="scientific">Echinicola jeungdonensis</name>
    <dbReference type="NCBI Taxonomy" id="709343"/>
    <lineage>
        <taxon>Bacteria</taxon>
        <taxon>Pseudomonadati</taxon>
        <taxon>Bacteroidota</taxon>
        <taxon>Cytophagia</taxon>
        <taxon>Cytophagales</taxon>
        <taxon>Cyclobacteriaceae</taxon>
        <taxon>Echinicola</taxon>
    </lineage>
</organism>
<keyword evidence="1" id="KW-0812">Transmembrane</keyword>
<reference evidence="2 3" key="1">
    <citation type="submission" date="2024-09" db="EMBL/GenBank/DDBJ databases">
        <authorList>
            <person name="Sun Q."/>
            <person name="Mori K."/>
        </authorList>
    </citation>
    <scope>NUCLEOTIDE SEQUENCE [LARGE SCALE GENOMIC DNA]</scope>
    <source>
        <strain evidence="2 3">CECT 7682</strain>
    </source>
</reference>
<feature type="transmembrane region" description="Helical" evidence="1">
    <location>
        <begin position="85"/>
        <end position="106"/>
    </location>
</feature>
<evidence type="ECO:0000256" key="1">
    <source>
        <dbReference type="SAM" id="Phobius"/>
    </source>
</evidence>
<dbReference type="Proteomes" id="UP001589654">
    <property type="component" value="Unassembled WGS sequence"/>
</dbReference>